<comment type="similarity">
    <text evidence="5">Belongs to the STT3 family.</text>
</comment>
<feature type="compositionally biased region" description="Basic and acidic residues" evidence="17">
    <location>
        <begin position="714"/>
        <end position="723"/>
    </location>
</feature>
<reference evidence="23" key="2">
    <citation type="submission" date="2012-11" db="EMBL/GenBank/DDBJ databases">
        <authorList>
            <person name="Kuo A."/>
            <person name="Curtis B.A."/>
            <person name="Tanifuji G."/>
            <person name="Burki F."/>
            <person name="Gruber A."/>
            <person name="Irimia M."/>
            <person name="Maruyama S."/>
            <person name="Arias M.C."/>
            <person name="Ball S.G."/>
            <person name="Gile G.H."/>
            <person name="Hirakawa Y."/>
            <person name="Hopkins J.F."/>
            <person name="Rensing S.A."/>
            <person name="Schmutz J."/>
            <person name="Symeonidi A."/>
            <person name="Elias M."/>
            <person name="Eveleigh R.J."/>
            <person name="Herman E.K."/>
            <person name="Klute M.J."/>
            <person name="Nakayama T."/>
            <person name="Obornik M."/>
            <person name="Reyes-Prieto A."/>
            <person name="Armbrust E.V."/>
            <person name="Aves S.J."/>
            <person name="Beiko R.G."/>
            <person name="Coutinho P."/>
            <person name="Dacks J.B."/>
            <person name="Durnford D.G."/>
            <person name="Fast N.M."/>
            <person name="Green B.R."/>
            <person name="Grisdale C."/>
            <person name="Hempe F."/>
            <person name="Henrissat B."/>
            <person name="Hoppner M.P."/>
            <person name="Ishida K.-I."/>
            <person name="Kim E."/>
            <person name="Koreny L."/>
            <person name="Kroth P.G."/>
            <person name="Liu Y."/>
            <person name="Malik S.-B."/>
            <person name="Maier U.G."/>
            <person name="McRose D."/>
            <person name="Mock T."/>
            <person name="Neilson J.A."/>
            <person name="Onodera N.T."/>
            <person name="Poole A.M."/>
            <person name="Pritham E.J."/>
            <person name="Richards T.A."/>
            <person name="Rocap G."/>
            <person name="Roy S.W."/>
            <person name="Sarai C."/>
            <person name="Schaack S."/>
            <person name="Shirato S."/>
            <person name="Slamovits C.H."/>
            <person name="Spencer D.F."/>
            <person name="Suzuki S."/>
            <person name="Worden A.Z."/>
            <person name="Zauner S."/>
            <person name="Barry K."/>
            <person name="Bell C."/>
            <person name="Bharti A.K."/>
            <person name="Crow J.A."/>
            <person name="Grimwood J."/>
            <person name="Kramer R."/>
            <person name="Lindquist E."/>
            <person name="Lucas S."/>
            <person name="Salamov A."/>
            <person name="McFadden G.I."/>
            <person name="Lane C.E."/>
            <person name="Keeling P.J."/>
            <person name="Gray M.W."/>
            <person name="Grigoriev I.V."/>
            <person name="Archibald J.M."/>
        </authorList>
    </citation>
    <scope>NUCLEOTIDE SEQUENCE</scope>
    <source>
        <strain evidence="23">CCMP2712</strain>
    </source>
</reference>
<feature type="repeat" description="ANK" evidence="16">
    <location>
        <begin position="682"/>
        <end position="714"/>
    </location>
</feature>
<evidence type="ECO:0000256" key="17">
    <source>
        <dbReference type="SAM" id="MobiDB-lite"/>
    </source>
</evidence>
<feature type="transmembrane region" description="Helical" evidence="18">
    <location>
        <begin position="136"/>
        <end position="156"/>
    </location>
</feature>
<evidence type="ECO:0000256" key="12">
    <source>
        <dbReference type="ARBA" id="ARBA00022989"/>
    </source>
</evidence>
<comment type="pathway">
    <text evidence="4">Protein modification; protein glycosylation.</text>
</comment>
<dbReference type="Proteomes" id="UP000011087">
    <property type="component" value="Unassembled WGS sequence"/>
</dbReference>
<feature type="domain" description="STT3/PglB/AglB core" evidence="20">
    <location>
        <begin position="597"/>
        <end position="642"/>
    </location>
</feature>
<dbReference type="PaxDb" id="55529-EKX35244"/>
<dbReference type="OrthoDB" id="10261066at2759"/>
<keyword evidence="14" id="KW-0464">Manganese</keyword>
<dbReference type="EnsemblProtists" id="EKX35244">
    <property type="protein sequence ID" value="EKX35244"/>
    <property type="gene ID" value="GUITHDRAFT_118589"/>
</dbReference>
<dbReference type="GO" id="GO:0016020">
    <property type="term" value="C:membrane"/>
    <property type="evidence" value="ECO:0007669"/>
    <property type="project" value="InterPro"/>
</dbReference>
<dbReference type="GO" id="GO:0046872">
    <property type="term" value="F:metal ion binding"/>
    <property type="evidence" value="ECO:0007669"/>
    <property type="project" value="UniProtKB-KW"/>
</dbReference>
<reference evidence="21 23" key="1">
    <citation type="journal article" date="2012" name="Nature">
        <title>Algal genomes reveal evolutionary mosaicism and the fate of nucleomorphs.</title>
        <authorList>
            <consortium name="DOE Joint Genome Institute"/>
            <person name="Curtis B.A."/>
            <person name="Tanifuji G."/>
            <person name="Burki F."/>
            <person name="Gruber A."/>
            <person name="Irimia M."/>
            <person name="Maruyama S."/>
            <person name="Arias M.C."/>
            <person name="Ball S.G."/>
            <person name="Gile G.H."/>
            <person name="Hirakawa Y."/>
            <person name="Hopkins J.F."/>
            <person name="Kuo A."/>
            <person name="Rensing S.A."/>
            <person name="Schmutz J."/>
            <person name="Symeonidi A."/>
            <person name="Elias M."/>
            <person name="Eveleigh R.J."/>
            <person name="Herman E.K."/>
            <person name="Klute M.J."/>
            <person name="Nakayama T."/>
            <person name="Obornik M."/>
            <person name="Reyes-Prieto A."/>
            <person name="Armbrust E.V."/>
            <person name="Aves S.J."/>
            <person name="Beiko R.G."/>
            <person name="Coutinho P."/>
            <person name="Dacks J.B."/>
            <person name="Durnford D.G."/>
            <person name="Fast N.M."/>
            <person name="Green B.R."/>
            <person name="Grisdale C.J."/>
            <person name="Hempel F."/>
            <person name="Henrissat B."/>
            <person name="Hoppner M.P."/>
            <person name="Ishida K."/>
            <person name="Kim E."/>
            <person name="Koreny L."/>
            <person name="Kroth P.G."/>
            <person name="Liu Y."/>
            <person name="Malik S.B."/>
            <person name="Maier U.G."/>
            <person name="McRose D."/>
            <person name="Mock T."/>
            <person name="Neilson J.A."/>
            <person name="Onodera N.T."/>
            <person name="Poole A.M."/>
            <person name="Pritham E.J."/>
            <person name="Richards T.A."/>
            <person name="Rocap G."/>
            <person name="Roy S.W."/>
            <person name="Sarai C."/>
            <person name="Schaack S."/>
            <person name="Shirato S."/>
            <person name="Slamovits C.H."/>
            <person name="Spencer D.F."/>
            <person name="Suzuki S."/>
            <person name="Worden A.Z."/>
            <person name="Zauner S."/>
            <person name="Barry K."/>
            <person name="Bell C."/>
            <person name="Bharti A.K."/>
            <person name="Crow J.A."/>
            <person name="Grimwood J."/>
            <person name="Kramer R."/>
            <person name="Lindquist E."/>
            <person name="Lucas S."/>
            <person name="Salamov A."/>
            <person name="McFadden G.I."/>
            <person name="Lane C.E."/>
            <person name="Keeling P.J."/>
            <person name="Gray M.W."/>
            <person name="Grigoriev I.V."/>
            <person name="Archibald J.M."/>
        </authorList>
    </citation>
    <scope>NUCLEOTIDE SEQUENCE</scope>
    <source>
        <strain evidence="21 23">CCMP2712</strain>
    </source>
</reference>
<evidence type="ECO:0000259" key="20">
    <source>
        <dbReference type="Pfam" id="PF21436"/>
    </source>
</evidence>
<dbReference type="EMBL" id="JH993094">
    <property type="protein sequence ID" value="EKX35244.1"/>
    <property type="molecule type" value="Genomic_DNA"/>
</dbReference>
<evidence type="ECO:0000256" key="14">
    <source>
        <dbReference type="ARBA" id="ARBA00023211"/>
    </source>
</evidence>
<evidence type="ECO:0000256" key="11">
    <source>
        <dbReference type="ARBA" id="ARBA00022842"/>
    </source>
</evidence>
<evidence type="ECO:0000313" key="23">
    <source>
        <dbReference type="Proteomes" id="UP000011087"/>
    </source>
</evidence>
<evidence type="ECO:0000256" key="9">
    <source>
        <dbReference type="ARBA" id="ARBA00022692"/>
    </source>
</evidence>
<feature type="region of interest" description="Disordered" evidence="17">
    <location>
        <begin position="468"/>
        <end position="490"/>
    </location>
</feature>
<evidence type="ECO:0000256" key="10">
    <source>
        <dbReference type="ARBA" id="ARBA00022723"/>
    </source>
</evidence>
<dbReference type="AlphaFoldDB" id="L1IH51"/>
<dbReference type="PROSITE" id="PS50088">
    <property type="entry name" value="ANK_REPEAT"/>
    <property type="match status" value="1"/>
</dbReference>
<dbReference type="KEGG" id="gtt:GUITHDRAFT_118589"/>
<feature type="transmembrane region" description="Helical" evidence="18">
    <location>
        <begin position="6"/>
        <end position="23"/>
    </location>
</feature>
<comment type="cofactor">
    <cofactor evidence="1">
        <name>Mn(2+)</name>
        <dbReference type="ChEBI" id="CHEBI:29035"/>
    </cofactor>
</comment>
<dbReference type="Pfam" id="PF21436">
    <property type="entry name" value="STT3-PglB_core"/>
    <property type="match status" value="1"/>
</dbReference>
<keyword evidence="11" id="KW-0460">Magnesium</keyword>
<keyword evidence="12 18" id="KW-1133">Transmembrane helix</keyword>
<dbReference type="InterPro" id="IPR002110">
    <property type="entry name" value="Ankyrin_rpt"/>
</dbReference>
<evidence type="ECO:0000256" key="8">
    <source>
        <dbReference type="ARBA" id="ARBA00022679"/>
    </source>
</evidence>
<evidence type="ECO:0000313" key="22">
    <source>
        <dbReference type="EnsemblProtists" id="EKX35244"/>
    </source>
</evidence>
<proteinExistence type="inferred from homology"/>
<feature type="transmembrane region" description="Helical" evidence="18">
    <location>
        <begin position="163"/>
        <end position="180"/>
    </location>
</feature>
<keyword evidence="9 18" id="KW-0812">Transmembrane</keyword>
<feature type="transmembrane region" description="Helical" evidence="18">
    <location>
        <begin position="200"/>
        <end position="226"/>
    </location>
</feature>
<reference evidence="22" key="3">
    <citation type="submission" date="2015-06" db="UniProtKB">
        <authorList>
            <consortium name="EnsemblProtists"/>
        </authorList>
    </citation>
    <scope>IDENTIFICATION</scope>
</reference>
<evidence type="ECO:0000256" key="7">
    <source>
        <dbReference type="ARBA" id="ARBA00022676"/>
    </source>
</evidence>
<keyword evidence="10" id="KW-0479">Metal-binding</keyword>
<keyword evidence="8" id="KW-0808">Transferase</keyword>
<sequence>MAMPTVVWVAWVAAQISMFIYACREAFNIRLYAVKEYGLLIHEFDPWFNFRATKYLAENGWTAFFHWYDYMSWYPVGRPVGTTIYPGMQITSVVIWKVLPWFGINMSLNDVCVYVPAWFGVVATTFLALLTWECAGFMAAGTAAALFMSIIPAHIMRSVAGGYDNESVAITAMCMTFYFWCRSLRNDNSWWIGAFAGLAYVYMVMVWGGYIFVLNMVGAHAIAVVFTGCFTSKLHRAYTLFYVIGTAGATRVPVVGLSPLKSLEQLGPFGVFVIMQVLEFCEIQRRKKGLTSLQTFKLRIASFSVVAAALAGVAMLLYPTGYFGPLSARVRGLFVQHTRTGNPLVDSVAEHQPASQQAYWQYLHYACYWAPIGFLICLARVSPIAKVSKMCGASEWWWNCRADAKFFLVLYGIIGYFFSLKMVRLVLLMGPITSALAGIALGAFGEWGVHQLCLLLWFLDDSPSKETEDSKDAAAGEESDQDKKKSGKAKKGASRASWLSESTKEQFNQMYSMGESLSSVFYESFPAKIARIVFAIFFVYYLRPYALEFKSYCHQLAHGMSNPSIVFKAHTNNGQVVVVNDYLEAYYWLRDKTPKEARVMAWWDYGYQITGIGERTTLADGNTWNHEHIATIAYAPKSKASASWENTELTTQMWAIIRNNDVRTMRALVKAAPTVVHVRAEDGRGPLWWAYEFQRPEMRKILLDAGCDAEAKDKRGMRARDVAAKGGKQSKGKERRRRRGRTESLVVIHELYPS</sequence>
<evidence type="ECO:0000259" key="19">
    <source>
        <dbReference type="Pfam" id="PF02516"/>
    </source>
</evidence>
<comment type="cofactor">
    <cofactor evidence="2">
        <name>Mg(2+)</name>
        <dbReference type="ChEBI" id="CHEBI:18420"/>
    </cofactor>
</comment>
<dbReference type="SUPFAM" id="SSF48403">
    <property type="entry name" value="Ankyrin repeat"/>
    <property type="match status" value="1"/>
</dbReference>
<feature type="transmembrane region" description="Helical" evidence="18">
    <location>
        <begin position="296"/>
        <end position="318"/>
    </location>
</feature>
<dbReference type="PANTHER" id="PTHR13872">
    <property type="entry name" value="DOLICHYL-DIPHOSPHOOLIGOSACCHARIDE--PROTEIN GLYCOSYLTRANSFERASE SUBUNIT"/>
    <property type="match status" value="1"/>
</dbReference>
<comment type="catalytic activity">
    <reaction evidence="15">
        <text>a di-trans,poly-cis-dolichyl diphosphooligosaccharide + L-asparaginyl-[protein] = N(4)-(oligosaccharide-(1-&gt;4)-N-acetyl-beta-D-glucosaminyl-(1-&gt;4)-N-acetyl-beta-D-glucosaminyl)-L-asparaginyl-[protein] + a di-trans,poly-cis-dolichyl diphosphate + H(+)</text>
        <dbReference type="Rhea" id="RHEA:22980"/>
        <dbReference type="Rhea" id="RHEA-COMP:12804"/>
        <dbReference type="Rhea" id="RHEA-COMP:12805"/>
        <dbReference type="Rhea" id="RHEA-COMP:19506"/>
        <dbReference type="Rhea" id="RHEA-COMP:19509"/>
        <dbReference type="ChEBI" id="CHEBI:15378"/>
        <dbReference type="ChEBI" id="CHEBI:50347"/>
        <dbReference type="ChEBI" id="CHEBI:57497"/>
        <dbReference type="ChEBI" id="CHEBI:57570"/>
        <dbReference type="ChEBI" id="CHEBI:132529"/>
        <dbReference type="EC" id="2.4.99.18"/>
    </reaction>
</comment>
<feature type="transmembrane region" description="Helical" evidence="18">
    <location>
        <begin position="402"/>
        <end position="419"/>
    </location>
</feature>
<organism evidence="21">
    <name type="scientific">Guillardia theta (strain CCMP2712)</name>
    <name type="common">Cryptophyte</name>
    <dbReference type="NCBI Taxonomy" id="905079"/>
    <lineage>
        <taxon>Eukaryota</taxon>
        <taxon>Cryptophyceae</taxon>
        <taxon>Pyrenomonadales</taxon>
        <taxon>Geminigeraceae</taxon>
        <taxon>Guillardia</taxon>
    </lineage>
</organism>
<evidence type="ECO:0000256" key="15">
    <source>
        <dbReference type="ARBA" id="ARBA00048829"/>
    </source>
</evidence>
<feature type="transmembrane region" description="Helical" evidence="18">
    <location>
        <begin position="362"/>
        <end position="381"/>
    </location>
</feature>
<evidence type="ECO:0000256" key="18">
    <source>
        <dbReference type="SAM" id="Phobius"/>
    </source>
</evidence>
<evidence type="ECO:0000256" key="1">
    <source>
        <dbReference type="ARBA" id="ARBA00001936"/>
    </source>
</evidence>
<dbReference type="InterPro" id="IPR048999">
    <property type="entry name" value="STT3-PglB_core"/>
</dbReference>
<evidence type="ECO:0000256" key="5">
    <source>
        <dbReference type="ARBA" id="ARBA00010810"/>
    </source>
</evidence>
<evidence type="ECO:0000256" key="16">
    <source>
        <dbReference type="PROSITE-ProRule" id="PRU00023"/>
    </source>
</evidence>
<dbReference type="STRING" id="905079.L1IH51"/>
<dbReference type="Gene3D" id="3.40.50.12610">
    <property type="match status" value="1"/>
</dbReference>
<dbReference type="OMA" id="YHEEYMR"/>
<dbReference type="eggNOG" id="KOG2292">
    <property type="taxonomic scope" value="Eukaryota"/>
</dbReference>
<evidence type="ECO:0000256" key="4">
    <source>
        <dbReference type="ARBA" id="ARBA00004922"/>
    </source>
</evidence>
<keyword evidence="7" id="KW-0328">Glycosyltransferase</keyword>
<dbReference type="InterPro" id="IPR036770">
    <property type="entry name" value="Ankyrin_rpt-contain_sf"/>
</dbReference>
<dbReference type="HOGENOM" id="CLU_009279_0_0_1"/>
<evidence type="ECO:0000256" key="13">
    <source>
        <dbReference type="ARBA" id="ARBA00023136"/>
    </source>
</evidence>
<name>L1IH51_GUITC</name>
<dbReference type="GO" id="GO:0004579">
    <property type="term" value="F:dolichyl-diphosphooligosaccharide-protein glycotransferase activity"/>
    <property type="evidence" value="ECO:0007669"/>
    <property type="project" value="UniProtKB-EC"/>
</dbReference>
<dbReference type="RefSeq" id="XP_005822224.1">
    <property type="nucleotide sequence ID" value="XM_005822167.1"/>
</dbReference>
<feature type="compositionally biased region" description="Basic residues" evidence="17">
    <location>
        <begin position="728"/>
        <end position="740"/>
    </location>
</feature>
<evidence type="ECO:0000256" key="6">
    <source>
        <dbReference type="ARBA" id="ARBA00012605"/>
    </source>
</evidence>
<keyword evidence="13 18" id="KW-0472">Membrane</keyword>
<dbReference type="InterPro" id="IPR048307">
    <property type="entry name" value="STT3_N"/>
</dbReference>
<dbReference type="UniPathway" id="UPA00378"/>
<protein>
    <recommendedName>
        <fullName evidence="6">dolichyl-diphosphooligosaccharide--protein glycotransferase</fullName>
        <ecNumber evidence="6">2.4.99.18</ecNumber>
    </recommendedName>
</protein>
<evidence type="ECO:0000256" key="2">
    <source>
        <dbReference type="ARBA" id="ARBA00001946"/>
    </source>
</evidence>
<dbReference type="InterPro" id="IPR003674">
    <property type="entry name" value="Oligo_trans_STT3"/>
</dbReference>
<dbReference type="EC" id="2.4.99.18" evidence="6"/>
<dbReference type="Gene3D" id="1.25.40.20">
    <property type="entry name" value="Ankyrin repeat-containing domain"/>
    <property type="match status" value="1"/>
</dbReference>
<keyword evidence="23" id="KW-1185">Reference proteome</keyword>
<evidence type="ECO:0000313" key="21">
    <source>
        <dbReference type="EMBL" id="EKX35244.1"/>
    </source>
</evidence>
<keyword evidence="16" id="KW-0040">ANK repeat</keyword>
<evidence type="ECO:0000256" key="3">
    <source>
        <dbReference type="ARBA" id="ARBA00004127"/>
    </source>
</evidence>
<dbReference type="PANTHER" id="PTHR13872:SF1">
    <property type="entry name" value="DOLICHYL-DIPHOSPHOOLIGOSACCHARIDE--PROTEIN GLYCOSYLTRANSFERASE SUBUNIT STT3B"/>
    <property type="match status" value="1"/>
</dbReference>
<comment type="subcellular location">
    <subcellularLocation>
        <location evidence="3">Endomembrane system</location>
        <topology evidence="3">Multi-pass membrane protein</topology>
    </subcellularLocation>
</comment>
<feature type="domain" description="Oligosaccharyl transferase STT3 N-terminal" evidence="19">
    <location>
        <begin position="27"/>
        <end position="392"/>
    </location>
</feature>
<gene>
    <name evidence="21" type="ORF">GUITHDRAFT_118589</name>
</gene>
<feature type="region of interest" description="Disordered" evidence="17">
    <location>
        <begin position="714"/>
        <end position="742"/>
    </location>
</feature>
<dbReference type="GO" id="GO:0012505">
    <property type="term" value="C:endomembrane system"/>
    <property type="evidence" value="ECO:0007669"/>
    <property type="project" value="UniProtKB-SubCell"/>
</dbReference>
<feature type="transmembrane region" description="Helical" evidence="18">
    <location>
        <begin position="111"/>
        <end position="130"/>
    </location>
</feature>
<dbReference type="GeneID" id="17291971"/>
<accession>L1IH51</accession>
<dbReference type="Pfam" id="PF02516">
    <property type="entry name" value="STT3"/>
    <property type="match status" value="1"/>
</dbReference>